<protein>
    <submittedName>
        <fullName evidence="1">Uncharacterized protein</fullName>
    </submittedName>
</protein>
<organism evidence="1 2">
    <name type="scientific">Nephila pilipes</name>
    <name type="common">Giant wood spider</name>
    <name type="synonym">Nephila maculata</name>
    <dbReference type="NCBI Taxonomy" id="299642"/>
    <lineage>
        <taxon>Eukaryota</taxon>
        <taxon>Metazoa</taxon>
        <taxon>Ecdysozoa</taxon>
        <taxon>Arthropoda</taxon>
        <taxon>Chelicerata</taxon>
        <taxon>Arachnida</taxon>
        <taxon>Araneae</taxon>
        <taxon>Araneomorphae</taxon>
        <taxon>Entelegynae</taxon>
        <taxon>Araneoidea</taxon>
        <taxon>Nephilidae</taxon>
        <taxon>Nephila</taxon>
    </lineage>
</organism>
<comment type="caution">
    <text evidence="1">The sequence shown here is derived from an EMBL/GenBank/DDBJ whole genome shotgun (WGS) entry which is preliminary data.</text>
</comment>
<dbReference type="Proteomes" id="UP000887013">
    <property type="component" value="Unassembled WGS sequence"/>
</dbReference>
<sequence>MSRLQEILVYENSNNNIPVLIGADSSGKLLTGGHENLPSGLTCIDNLLGWTVKRKTDKCDAKDQVASKACLPERTTDTVHGERIPYTYLPNVPVDPDLRSTPHMILYLGRDLV</sequence>
<name>A0A8X6R1D8_NEPPI</name>
<evidence type="ECO:0000313" key="2">
    <source>
        <dbReference type="Proteomes" id="UP000887013"/>
    </source>
</evidence>
<accession>A0A8X6R1D8</accession>
<dbReference type="AlphaFoldDB" id="A0A8X6R1D8"/>
<evidence type="ECO:0000313" key="1">
    <source>
        <dbReference type="EMBL" id="GFU41758.1"/>
    </source>
</evidence>
<dbReference type="EMBL" id="BMAW01035900">
    <property type="protein sequence ID" value="GFU41758.1"/>
    <property type="molecule type" value="Genomic_DNA"/>
</dbReference>
<gene>
    <name evidence="1" type="ORF">NPIL_641691</name>
</gene>
<proteinExistence type="predicted"/>
<reference evidence="1" key="1">
    <citation type="submission" date="2020-08" db="EMBL/GenBank/DDBJ databases">
        <title>Multicomponent nature underlies the extraordinary mechanical properties of spider dragline silk.</title>
        <authorList>
            <person name="Kono N."/>
            <person name="Nakamura H."/>
            <person name="Mori M."/>
            <person name="Yoshida Y."/>
            <person name="Ohtoshi R."/>
            <person name="Malay A.D."/>
            <person name="Moran D.A.P."/>
            <person name="Tomita M."/>
            <person name="Numata K."/>
            <person name="Arakawa K."/>
        </authorList>
    </citation>
    <scope>NUCLEOTIDE SEQUENCE</scope>
</reference>
<keyword evidence="2" id="KW-1185">Reference proteome</keyword>